<proteinExistence type="predicted"/>
<evidence type="ECO:0000313" key="1">
    <source>
        <dbReference type="Proteomes" id="UP000887578"/>
    </source>
</evidence>
<sequence>MSLYFEERMNEQKEDAPNDKIVFTFPWILRRADLGRHFITKPTSYVSRFITTGYKFGAMEWGLQLTSNYFCVDSGRNHPSEFVASNSICNVSYTLFSDDAMRFELYSSPTVTAPFTHIQETDANYSALKTPNEFMTKLKDAFQKEQFAKIVIFVELQIPSKYFLPPFGRKKCCIEYPANFENDFKFGFLKYIDYSIKCPDDSVPALKIVLNQSSKFMEKHFMESKESELTVEHGIDVVKPIIYFLHSSYFQMPKSYNLDYVDRLMEALGFFEPVHERSAILSIQESLCQNFAKEPLNFDSILRWIKTSIRYKFDDLFDMIFATIINKYYYKWIETFPTNARNNENMLFREIFNDSHGRYDQNFEFIDYAFINSLFTNVILQ</sequence>
<evidence type="ECO:0000313" key="2">
    <source>
        <dbReference type="WBParaSite" id="PDA_v2.g9842.t1"/>
    </source>
</evidence>
<accession>A0A914RDU5</accession>
<keyword evidence="1" id="KW-1185">Reference proteome</keyword>
<dbReference type="Gene3D" id="3.30.710.10">
    <property type="entry name" value="Potassium Channel Kv1.1, Chain A"/>
    <property type="match status" value="1"/>
</dbReference>
<name>A0A914RDU5_9BILA</name>
<dbReference type="Proteomes" id="UP000887578">
    <property type="component" value="Unplaced"/>
</dbReference>
<dbReference type="InterPro" id="IPR011333">
    <property type="entry name" value="SKP1/BTB/POZ_sf"/>
</dbReference>
<protein>
    <submittedName>
        <fullName evidence="2">MATH domain-containing protein</fullName>
    </submittedName>
</protein>
<dbReference type="AlphaFoldDB" id="A0A914RDU5"/>
<reference evidence="2" key="1">
    <citation type="submission" date="2022-11" db="UniProtKB">
        <authorList>
            <consortium name="WormBaseParasite"/>
        </authorList>
    </citation>
    <scope>IDENTIFICATION</scope>
</reference>
<dbReference type="WBParaSite" id="PDA_v2.g9842.t1">
    <property type="protein sequence ID" value="PDA_v2.g9842.t1"/>
    <property type="gene ID" value="PDA_v2.g9842"/>
</dbReference>
<organism evidence="1 2">
    <name type="scientific">Panagrolaimus davidi</name>
    <dbReference type="NCBI Taxonomy" id="227884"/>
    <lineage>
        <taxon>Eukaryota</taxon>
        <taxon>Metazoa</taxon>
        <taxon>Ecdysozoa</taxon>
        <taxon>Nematoda</taxon>
        <taxon>Chromadorea</taxon>
        <taxon>Rhabditida</taxon>
        <taxon>Tylenchina</taxon>
        <taxon>Panagrolaimomorpha</taxon>
        <taxon>Panagrolaimoidea</taxon>
        <taxon>Panagrolaimidae</taxon>
        <taxon>Panagrolaimus</taxon>
    </lineage>
</organism>